<comment type="caution">
    <text evidence="3">The sequence shown here is derived from an EMBL/GenBank/DDBJ whole genome shotgun (WGS) entry which is preliminary data.</text>
</comment>
<feature type="signal peptide" evidence="1">
    <location>
        <begin position="1"/>
        <end position="23"/>
    </location>
</feature>
<dbReference type="InterPro" id="IPR024331">
    <property type="entry name" value="DUF3859"/>
</dbReference>
<dbReference type="RefSeq" id="WP_255903368.1">
    <property type="nucleotide sequence ID" value="NZ_JAFMZO010000003.1"/>
</dbReference>
<keyword evidence="1" id="KW-0732">Signal</keyword>
<feature type="chain" id="PRO_5047148305" evidence="1">
    <location>
        <begin position="24"/>
        <end position="175"/>
    </location>
</feature>
<accession>A0ABW4ZLA6</accession>
<name>A0ABW4ZLA6_9SPHI</name>
<evidence type="ECO:0000313" key="3">
    <source>
        <dbReference type="EMBL" id="MFD2162561.1"/>
    </source>
</evidence>
<protein>
    <submittedName>
        <fullName evidence="3">DUF3859 domain-containing protein</fullName>
    </submittedName>
</protein>
<evidence type="ECO:0000313" key="4">
    <source>
        <dbReference type="Proteomes" id="UP001597387"/>
    </source>
</evidence>
<sequence>MKPITKTLVTLVLFLLTSVSLQATSTDSITADGASFVLREIRYGRIEAERVARIPNGASPTGTSGVLRKYEFMSLTDTIPAKLNVSFGAELILESPEFLMVPLKVVWKFPTDIVNPMNKKYHQVSSMSQGVTNNLMFFSYRFDEDYEVKSGIWELEVYHNNKLLYSRQFFLVRDI</sequence>
<evidence type="ECO:0000259" key="2">
    <source>
        <dbReference type="Pfam" id="PF12975"/>
    </source>
</evidence>
<dbReference type="Gene3D" id="2.60.40.2390">
    <property type="match status" value="1"/>
</dbReference>
<dbReference type="Proteomes" id="UP001597387">
    <property type="component" value="Unassembled WGS sequence"/>
</dbReference>
<keyword evidence="4" id="KW-1185">Reference proteome</keyword>
<dbReference type="EMBL" id="JBHUHZ010000001">
    <property type="protein sequence ID" value="MFD2162561.1"/>
    <property type="molecule type" value="Genomic_DNA"/>
</dbReference>
<feature type="domain" description="DUF3859" evidence="2">
    <location>
        <begin position="66"/>
        <end position="169"/>
    </location>
</feature>
<gene>
    <name evidence="3" type="ORF">ACFSJU_09180</name>
</gene>
<evidence type="ECO:0000256" key="1">
    <source>
        <dbReference type="SAM" id="SignalP"/>
    </source>
</evidence>
<reference evidence="4" key="1">
    <citation type="journal article" date="2019" name="Int. J. Syst. Evol. Microbiol.">
        <title>The Global Catalogue of Microorganisms (GCM) 10K type strain sequencing project: providing services to taxonomists for standard genome sequencing and annotation.</title>
        <authorList>
            <consortium name="The Broad Institute Genomics Platform"/>
            <consortium name="The Broad Institute Genome Sequencing Center for Infectious Disease"/>
            <person name="Wu L."/>
            <person name="Ma J."/>
        </authorList>
    </citation>
    <scope>NUCLEOTIDE SEQUENCE [LARGE SCALE GENOMIC DNA]</scope>
    <source>
        <strain evidence="4">KCTC 42217</strain>
    </source>
</reference>
<proteinExistence type="predicted"/>
<dbReference type="Pfam" id="PF12975">
    <property type="entry name" value="DUF3859"/>
    <property type="match status" value="1"/>
</dbReference>
<organism evidence="3 4">
    <name type="scientific">Paradesertivirga mongoliensis</name>
    <dbReference type="NCBI Taxonomy" id="2100740"/>
    <lineage>
        <taxon>Bacteria</taxon>
        <taxon>Pseudomonadati</taxon>
        <taxon>Bacteroidota</taxon>
        <taxon>Sphingobacteriia</taxon>
        <taxon>Sphingobacteriales</taxon>
        <taxon>Sphingobacteriaceae</taxon>
        <taxon>Paradesertivirga</taxon>
    </lineage>
</organism>